<dbReference type="RefSeq" id="WP_114186077.1">
    <property type="nucleotide sequence ID" value="NZ_BJYU01000067.1"/>
</dbReference>
<dbReference type="Proteomes" id="UP000321085">
    <property type="component" value="Unassembled WGS sequence"/>
</dbReference>
<evidence type="ECO:0000313" key="3">
    <source>
        <dbReference type="Proteomes" id="UP000321085"/>
    </source>
</evidence>
<protein>
    <submittedName>
        <fullName evidence="2">Uncharacterized protein</fullName>
    </submittedName>
</protein>
<sequence length="265" mass="28195">MPEPVFDDHDADDAADLWDGRPHARVRGRPLPWLRMAALSCAIVAGLAYLAQHAETEAPSDDPKAIPASVLVAPAPVWKSVASSRPLFGIEKSTAPVASEAREHASGGREDTLVLGSFGRPGHGRISLIQGFTEPVRTFYVDLVRRAAAAGLSVNRTSQSQLLRTKFGPVEAAAVTLAGAAEQNCLAFRFEDPQASFGFQGWLCGLSPQAVDETQAACLIERIALVSEDNPSVSAVFARAERNRTEACSPGARTASISLRSPDRP</sequence>
<gene>
    <name evidence="2" type="ORF">MAE02_42140</name>
</gene>
<comment type="caution">
    <text evidence="2">The sequence shown here is derived from an EMBL/GenBank/DDBJ whole genome shotgun (WGS) entry which is preliminary data.</text>
</comment>
<reference evidence="2 3" key="1">
    <citation type="submission" date="2019-07" db="EMBL/GenBank/DDBJ databases">
        <title>Whole genome shotgun sequence of Microvirga aerophila NBRC 106136.</title>
        <authorList>
            <person name="Hosoyama A."/>
            <person name="Uohara A."/>
            <person name="Ohji S."/>
            <person name="Ichikawa N."/>
        </authorList>
    </citation>
    <scope>NUCLEOTIDE SEQUENCE [LARGE SCALE GENOMIC DNA]</scope>
    <source>
        <strain evidence="2 3">NBRC 106136</strain>
    </source>
</reference>
<dbReference type="EMBL" id="BJYU01000067">
    <property type="protein sequence ID" value="GEO16518.1"/>
    <property type="molecule type" value="Genomic_DNA"/>
</dbReference>
<proteinExistence type="predicted"/>
<name>A0A512BX37_9HYPH</name>
<dbReference type="OrthoDB" id="8452157at2"/>
<accession>A0A512BX37</accession>
<dbReference type="AlphaFoldDB" id="A0A512BX37"/>
<evidence type="ECO:0000256" key="1">
    <source>
        <dbReference type="SAM" id="MobiDB-lite"/>
    </source>
</evidence>
<organism evidence="2 3">
    <name type="scientific">Microvirga aerophila</name>
    <dbReference type="NCBI Taxonomy" id="670291"/>
    <lineage>
        <taxon>Bacteria</taxon>
        <taxon>Pseudomonadati</taxon>
        <taxon>Pseudomonadota</taxon>
        <taxon>Alphaproteobacteria</taxon>
        <taxon>Hyphomicrobiales</taxon>
        <taxon>Methylobacteriaceae</taxon>
        <taxon>Microvirga</taxon>
    </lineage>
</organism>
<feature type="region of interest" description="Disordered" evidence="1">
    <location>
        <begin position="245"/>
        <end position="265"/>
    </location>
</feature>
<evidence type="ECO:0000313" key="2">
    <source>
        <dbReference type="EMBL" id="GEO16518.1"/>
    </source>
</evidence>
<keyword evidence="3" id="KW-1185">Reference proteome</keyword>